<dbReference type="Pfam" id="PF20093">
    <property type="entry name" value="DUF6484"/>
    <property type="match status" value="1"/>
</dbReference>
<feature type="region of interest" description="Disordered" evidence="1">
    <location>
        <begin position="1"/>
        <end position="24"/>
    </location>
</feature>
<evidence type="ECO:0000313" key="3">
    <source>
        <dbReference type="EMBL" id="UXH78775.1"/>
    </source>
</evidence>
<reference evidence="3" key="1">
    <citation type="submission" date="2022-10" db="EMBL/GenBank/DDBJ databases">
        <title>Characterization and whole genome sequencing of a new Roseateles species, isolated from fresh water.</title>
        <authorList>
            <person name="Guliayeva D.Y."/>
            <person name="Akhremchuk A.E."/>
            <person name="Sikolenko M.A."/>
            <person name="Valentovich L.N."/>
            <person name="Sidarenka A.V."/>
        </authorList>
    </citation>
    <scope>NUCLEOTIDE SEQUENCE</scope>
    <source>
        <strain evidence="3">BIM B-1768</strain>
    </source>
</reference>
<evidence type="ECO:0000313" key="4">
    <source>
        <dbReference type="Proteomes" id="UP001064933"/>
    </source>
</evidence>
<organism evidence="3 4">
    <name type="scientific">Roseateles amylovorans</name>
    <dbReference type="NCBI Taxonomy" id="2978473"/>
    <lineage>
        <taxon>Bacteria</taxon>
        <taxon>Pseudomonadati</taxon>
        <taxon>Pseudomonadota</taxon>
        <taxon>Betaproteobacteria</taxon>
        <taxon>Burkholderiales</taxon>
        <taxon>Sphaerotilaceae</taxon>
        <taxon>Roseateles</taxon>
    </lineage>
</organism>
<dbReference type="Proteomes" id="UP001064933">
    <property type="component" value="Chromosome"/>
</dbReference>
<evidence type="ECO:0000256" key="1">
    <source>
        <dbReference type="SAM" id="MobiDB-lite"/>
    </source>
</evidence>
<dbReference type="RefSeq" id="WP_261758606.1">
    <property type="nucleotide sequence ID" value="NZ_CP104562.2"/>
</dbReference>
<protein>
    <submittedName>
        <fullName evidence="3">DUF6484 domain-containing protein</fullName>
    </submittedName>
</protein>
<gene>
    <name evidence="3" type="ORF">N4261_02200</name>
</gene>
<name>A0ABY6B148_9BURK</name>
<evidence type="ECO:0000259" key="2">
    <source>
        <dbReference type="Pfam" id="PF20093"/>
    </source>
</evidence>
<dbReference type="InterPro" id="IPR045506">
    <property type="entry name" value="DUF6484"/>
</dbReference>
<accession>A0ABY6B148</accession>
<sequence length="192" mass="20135">MSVLHLPASSLSEDDRSLSPVSAPNGEAHARELTLDLMSDMTGPAPQGAVPMPPGPGVVVAEFCGIDEQGHPRIRLPNATAPVIARTTIALPRRAAGQQALVFHDASASGGPIITGLLREPQPLAAEPSAMPFELEIDDERVVLNAGRQLVLRCGQASITLTREGKILLRGTYVCSQSSGVHRINGASVEIN</sequence>
<proteinExistence type="predicted"/>
<keyword evidence="4" id="KW-1185">Reference proteome</keyword>
<feature type="domain" description="DUF6484" evidence="2">
    <location>
        <begin position="60"/>
        <end position="118"/>
    </location>
</feature>
<dbReference type="EMBL" id="CP104562">
    <property type="protein sequence ID" value="UXH78775.1"/>
    <property type="molecule type" value="Genomic_DNA"/>
</dbReference>